<evidence type="ECO:0000313" key="5">
    <source>
        <dbReference type="EMBL" id="MBA8850268.1"/>
    </source>
</evidence>
<dbReference type="Proteomes" id="UP000578622">
    <property type="component" value="Unassembled WGS sequence"/>
</dbReference>
<sequence length="222" mass="24348">MNTDPLVRYTAKLKNLERRGHLRSLSDHRGADFTSNDYLGLAASPSIRRALIAELKEGLASGAGGSRLLRGNHPEHEFLEAEAAAFFRAPSMLYFSNGYAANFAVLSTLPQRGDMIAYDALIHASAHEGMRAGKADIISIPHNNAEAFETAIRTWREKGGSGTPWIVVESLYSMDGDCAPLSDLMEIANRHEAFLFIDEAHATGVHGRGGRVLRRGWKADRM</sequence>
<protein>
    <submittedName>
        <fullName evidence="5">8-amino-7-oxononanoate synthase</fullName>
        <ecNumber evidence="5">2.3.1.47</ecNumber>
    </submittedName>
</protein>
<dbReference type="InterPro" id="IPR050087">
    <property type="entry name" value="AON_synthase_class-II"/>
</dbReference>
<feature type="domain" description="Aminotransferase class I/classII large" evidence="4">
    <location>
        <begin position="32"/>
        <end position="207"/>
    </location>
</feature>
<dbReference type="EMBL" id="JACGXG010000002">
    <property type="protein sequence ID" value="MBA8850268.1"/>
    <property type="molecule type" value="Genomic_DNA"/>
</dbReference>
<dbReference type="Gene3D" id="3.90.1150.10">
    <property type="entry name" value="Aspartate Aminotransferase, domain 1"/>
    <property type="match status" value="1"/>
</dbReference>
<dbReference type="EC" id="2.3.1.47" evidence="5"/>
<organism evidence="5 6">
    <name type="scientific">Brucella intermedia</name>
    <dbReference type="NCBI Taxonomy" id="94625"/>
    <lineage>
        <taxon>Bacteria</taxon>
        <taxon>Pseudomonadati</taxon>
        <taxon>Pseudomonadota</taxon>
        <taxon>Alphaproteobacteria</taxon>
        <taxon>Hyphomicrobiales</taxon>
        <taxon>Brucellaceae</taxon>
        <taxon>Brucella/Ochrobactrum group</taxon>
        <taxon>Brucella</taxon>
    </lineage>
</organism>
<evidence type="ECO:0000313" key="6">
    <source>
        <dbReference type="Proteomes" id="UP000578622"/>
    </source>
</evidence>
<proteinExistence type="predicted"/>
<keyword evidence="5" id="KW-0012">Acyltransferase</keyword>
<dbReference type="Pfam" id="PF00155">
    <property type="entry name" value="Aminotran_1_2"/>
    <property type="match status" value="1"/>
</dbReference>
<evidence type="ECO:0000259" key="4">
    <source>
        <dbReference type="Pfam" id="PF00155"/>
    </source>
</evidence>
<dbReference type="InterPro" id="IPR015421">
    <property type="entry name" value="PyrdxlP-dep_Trfase_major"/>
</dbReference>
<dbReference type="InterPro" id="IPR004839">
    <property type="entry name" value="Aminotransferase_I/II_large"/>
</dbReference>
<evidence type="ECO:0000256" key="3">
    <source>
        <dbReference type="ARBA" id="ARBA00022898"/>
    </source>
</evidence>
<comment type="cofactor">
    <cofactor evidence="1">
        <name>pyridoxal 5'-phosphate</name>
        <dbReference type="ChEBI" id="CHEBI:597326"/>
    </cofactor>
</comment>
<keyword evidence="6" id="KW-1185">Reference proteome</keyword>
<accession>A0ABR6ALD3</accession>
<dbReference type="GO" id="GO:0008710">
    <property type="term" value="F:8-amino-7-oxononanoate synthase activity"/>
    <property type="evidence" value="ECO:0007669"/>
    <property type="project" value="UniProtKB-EC"/>
</dbReference>
<keyword evidence="3" id="KW-0663">Pyridoxal phosphate</keyword>
<name>A0ABR6ALD3_9HYPH</name>
<evidence type="ECO:0000256" key="1">
    <source>
        <dbReference type="ARBA" id="ARBA00001933"/>
    </source>
</evidence>
<dbReference type="PANTHER" id="PTHR13693:SF100">
    <property type="entry name" value="8-AMINO-7-OXONONANOATE SYNTHASE"/>
    <property type="match status" value="1"/>
</dbReference>
<dbReference type="Gene3D" id="3.40.640.10">
    <property type="entry name" value="Type I PLP-dependent aspartate aminotransferase-like (Major domain)"/>
    <property type="match status" value="1"/>
</dbReference>
<dbReference type="InterPro" id="IPR015424">
    <property type="entry name" value="PyrdxlP-dep_Trfase"/>
</dbReference>
<gene>
    <name evidence="5" type="ORF">FHW20_001203</name>
</gene>
<dbReference type="InterPro" id="IPR015422">
    <property type="entry name" value="PyrdxlP-dep_Trfase_small"/>
</dbReference>
<comment type="caution">
    <text evidence="5">The sequence shown here is derived from an EMBL/GenBank/DDBJ whole genome shotgun (WGS) entry which is preliminary data.</text>
</comment>
<dbReference type="SUPFAM" id="SSF53383">
    <property type="entry name" value="PLP-dependent transferases"/>
    <property type="match status" value="1"/>
</dbReference>
<reference evidence="5 6" key="1">
    <citation type="submission" date="2020-07" db="EMBL/GenBank/DDBJ databases">
        <title>Genomic Encyclopedia of Type Strains, Phase IV (KMG-V): Genome sequencing to study the core and pangenomes of soil and plant-associated prokaryotes.</title>
        <authorList>
            <person name="Whitman W."/>
        </authorList>
    </citation>
    <scope>NUCLEOTIDE SEQUENCE [LARGE SCALE GENOMIC DNA]</scope>
    <source>
        <strain evidence="5 6">RH4WT92</strain>
    </source>
</reference>
<keyword evidence="2 5" id="KW-0808">Transferase</keyword>
<evidence type="ECO:0000256" key="2">
    <source>
        <dbReference type="ARBA" id="ARBA00022679"/>
    </source>
</evidence>
<dbReference type="PANTHER" id="PTHR13693">
    <property type="entry name" value="CLASS II AMINOTRANSFERASE/8-AMINO-7-OXONONANOATE SYNTHASE"/>
    <property type="match status" value="1"/>
</dbReference>